<keyword evidence="3 4" id="KW-0346">Stress response</keyword>
<dbReference type="Gene3D" id="3.90.20.20">
    <property type="match status" value="1"/>
</dbReference>
<dbReference type="GO" id="GO:0051082">
    <property type="term" value="F:unfolded protein binding"/>
    <property type="evidence" value="ECO:0007669"/>
    <property type="project" value="TreeGrafter"/>
</dbReference>
<dbReference type="GO" id="GO:0042803">
    <property type="term" value="F:protein homodimerization activity"/>
    <property type="evidence" value="ECO:0007669"/>
    <property type="project" value="InterPro"/>
</dbReference>
<dbReference type="InterPro" id="IPR000740">
    <property type="entry name" value="GrpE"/>
</dbReference>
<evidence type="ECO:0000256" key="3">
    <source>
        <dbReference type="HAMAP-Rule" id="MF_01151"/>
    </source>
</evidence>
<evidence type="ECO:0000256" key="6">
    <source>
        <dbReference type="SAM" id="MobiDB-lite"/>
    </source>
</evidence>
<feature type="compositionally biased region" description="Polar residues" evidence="6">
    <location>
        <begin position="1"/>
        <end position="11"/>
    </location>
</feature>
<evidence type="ECO:0000256" key="1">
    <source>
        <dbReference type="ARBA" id="ARBA00009054"/>
    </source>
</evidence>
<protein>
    <recommendedName>
        <fullName evidence="3 4">Protein GrpE</fullName>
    </recommendedName>
    <alternativeName>
        <fullName evidence="3">HSP-70 cofactor</fullName>
    </alternativeName>
</protein>
<dbReference type="AlphaFoldDB" id="A0A8J7H3R0"/>
<proteinExistence type="inferred from homology"/>
<comment type="caution">
    <text evidence="7">The sequence shown here is derived from an EMBL/GenBank/DDBJ whole genome shotgun (WGS) entry which is preliminary data.</text>
</comment>
<feature type="region of interest" description="Disordered" evidence="6">
    <location>
        <begin position="1"/>
        <end position="86"/>
    </location>
</feature>
<dbReference type="PROSITE" id="PS01071">
    <property type="entry name" value="GRPE"/>
    <property type="match status" value="1"/>
</dbReference>
<comment type="subunit">
    <text evidence="3">Homodimer.</text>
</comment>
<reference evidence="7" key="1">
    <citation type="submission" date="2020-12" db="EMBL/GenBank/DDBJ databases">
        <title>M. sibirica DSM 26468T genome.</title>
        <authorList>
            <person name="Thieme N."/>
            <person name="Rettenmaier R."/>
            <person name="Zverlov V."/>
            <person name="Liebl W."/>
        </authorList>
    </citation>
    <scope>NUCLEOTIDE SEQUENCE</scope>
    <source>
        <strain evidence="7">DSM 26468</strain>
    </source>
</reference>
<evidence type="ECO:0000256" key="5">
    <source>
        <dbReference type="RuleBase" id="RU004478"/>
    </source>
</evidence>
<keyword evidence="8" id="KW-1185">Reference proteome</keyword>
<comment type="subcellular location">
    <subcellularLocation>
        <location evidence="3">Cytoplasm</location>
    </subcellularLocation>
</comment>
<keyword evidence="2 3" id="KW-0143">Chaperone</keyword>
<dbReference type="CDD" id="cd00446">
    <property type="entry name" value="GrpE"/>
    <property type="match status" value="1"/>
</dbReference>
<gene>
    <name evidence="3 7" type="primary">grpE</name>
    <name evidence="7" type="ORF">I5677_11050</name>
</gene>
<evidence type="ECO:0000256" key="2">
    <source>
        <dbReference type="ARBA" id="ARBA00023186"/>
    </source>
</evidence>
<name>A0A8J7H3R0_9FIRM</name>
<dbReference type="GO" id="GO:0000774">
    <property type="term" value="F:adenyl-nucleotide exchange factor activity"/>
    <property type="evidence" value="ECO:0007669"/>
    <property type="project" value="InterPro"/>
</dbReference>
<dbReference type="RefSeq" id="WP_197661715.1">
    <property type="nucleotide sequence ID" value="NZ_JAEAGR010000011.1"/>
</dbReference>
<evidence type="ECO:0000313" key="7">
    <source>
        <dbReference type="EMBL" id="MBH1941429.1"/>
    </source>
</evidence>
<dbReference type="PRINTS" id="PR00773">
    <property type="entry name" value="GRPEPROTEIN"/>
</dbReference>
<dbReference type="GO" id="GO:0006457">
    <property type="term" value="P:protein folding"/>
    <property type="evidence" value="ECO:0007669"/>
    <property type="project" value="InterPro"/>
</dbReference>
<dbReference type="PANTHER" id="PTHR21237">
    <property type="entry name" value="GRPE PROTEIN"/>
    <property type="match status" value="1"/>
</dbReference>
<comment type="similarity">
    <text evidence="1 3 5">Belongs to the GrpE family.</text>
</comment>
<dbReference type="SUPFAM" id="SSF58014">
    <property type="entry name" value="Coiled-coil domain of nucleotide exchange factor GrpE"/>
    <property type="match status" value="1"/>
</dbReference>
<dbReference type="EMBL" id="JAEAGR010000011">
    <property type="protein sequence ID" value="MBH1941429.1"/>
    <property type="molecule type" value="Genomic_DNA"/>
</dbReference>
<sequence length="229" mass="26028">MKEQSFETLNEQIDPETDTLMNDSNIAASEEGDNLVEEDTEIDTDTMQNTEEVNDEESNAVDASGEKQEKSMKNFFKSNKNKEMTAKDQKIEELTDRLMRNMAEFDNFRKRSEKEKSQMYDIGAKSVIEKLLPIVDNFERGLGTVSEKEKGSAFAQGIELIYKQLVSALEEIGVKPIEAVGKEFDPALHNAVMHGEDENLGENIISDEFQKGYLYRDIVVRHSMVKVVN</sequence>
<dbReference type="Gene3D" id="2.30.22.10">
    <property type="entry name" value="Head domain of nucleotide exchange factor GrpE"/>
    <property type="match status" value="1"/>
</dbReference>
<keyword evidence="3" id="KW-0963">Cytoplasm</keyword>
<dbReference type="GO" id="GO:0005737">
    <property type="term" value="C:cytoplasm"/>
    <property type="evidence" value="ECO:0007669"/>
    <property type="project" value="UniProtKB-SubCell"/>
</dbReference>
<dbReference type="InterPro" id="IPR009012">
    <property type="entry name" value="GrpE_head"/>
</dbReference>
<feature type="compositionally biased region" description="Acidic residues" evidence="6">
    <location>
        <begin position="30"/>
        <end position="44"/>
    </location>
</feature>
<dbReference type="Pfam" id="PF01025">
    <property type="entry name" value="GrpE"/>
    <property type="match status" value="1"/>
</dbReference>
<comment type="function">
    <text evidence="3 4">Participates actively in the response to hyperosmotic and heat shock by preventing the aggregation of stress-denatured proteins, in association with DnaK and GrpE. It is the nucleotide exchange factor for DnaK and may function as a thermosensor. Unfolded proteins bind initially to DnaJ; upon interaction with the DnaJ-bound protein, DnaK hydrolyzes its bound ATP, resulting in the formation of a stable complex. GrpE releases ADP from DnaK; ATP binding to DnaK triggers the release of the substrate protein, thus completing the reaction cycle. Several rounds of ATP-dependent interactions between DnaJ, DnaK and GrpE are required for fully efficient folding.</text>
</comment>
<organism evidence="7 8">
    <name type="scientific">Mobilitalea sibirica</name>
    <dbReference type="NCBI Taxonomy" id="1462919"/>
    <lineage>
        <taxon>Bacteria</taxon>
        <taxon>Bacillati</taxon>
        <taxon>Bacillota</taxon>
        <taxon>Clostridia</taxon>
        <taxon>Lachnospirales</taxon>
        <taxon>Lachnospiraceae</taxon>
        <taxon>Mobilitalea</taxon>
    </lineage>
</organism>
<evidence type="ECO:0000256" key="4">
    <source>
        <dbReference type="RuleBase" id="RU000639"/>
    </source>
</evidence>
<dbReference type="GO" id="GO:0051087">
    <property type="term" value="F:protein-folding chaperone binding"/>
    <property type="evidence" value="ECO:0007669"/>
    <property type="project" value="InterPro"/>
</dbReference>
<dbReference type="HAMAP" id="MF_01151">
    <property type="entry name" value="GrpE"/>
    <property type="match status" value="1"/>
</dbReference>
<accession>A0A8J7H3R0</accession>
<dbReference type="Proteomes" id="UP000623269">
    <property type="component" value="Unassembled WGS sequence"/>
</dbReference>
<dbReference type="PANTHER" id="PTHR21237:SF23">
    <property type="entry name" value="GRPE PROTEIN HOMOLOG, MITOCHONDRIAL"/>
    <property type="match status" value="1"/>
</dbReference>
<dbReference type="SUPFAM" id="SSF51064">
    <property type="entry name" value="Head domain of nucleotide exchange factor GrpE"/>
    <property type="match status" value="1"/>
</dbReference>
<dbReference type="InterPro" id="IPR013805">
    <property type="entry name" value="GrpE_CC"/>
</dbReference>
<dbReference type="NCBIfam" id="NF010738">
    <property type="entry name" value="PRK14140.1"/>
    <property type="match status" value="1"/>
</dbReference>
<evidence type="ECO:0000313" key="8">
    <source>
        <dbReference type="Proteomes" id="UP000623269"/>
    </source>
</evidence>